<evidence type="ECO:0000313" key="1">
    <source>
        <dbReference type="EMBL" id="KKN68778.1"/>
    </source>
</evidence>
<sequence>MIYRGDNYLKCVECSYTFKFGDMAFHSERYGRYRYICQQCSERENMPNIKITAKVDGKIIPLETISTETFEAIKALEKPKEIPVTRVGIFRSLPVKRRLILKITSSIRSCVSDPDKHILAIDTATGDVAAWWEEESDEGRIRGYENVKPL</sequence>
<name>A0A0F9VST1_9ZZZZ</name>
<protein>
    <submittedName>
        <fullName evidence="1">Uncharacterized protein</fullName>
    </submittedName>
</protein>
<reference evidence="1" key="1">
    <citation type="journal article" date="2015" name="Nature">
        <title>Complex archaea that bridge the gap between prokaryotes and eukaryotes.</title>
        <authorList>
            <person name="Spang A."/>
            <person name="Saw J.H."/>
            <person name="Jorgensen S.L."/>
            <person name="Zaremba-Niedzwiedzka K."/>
            <person name="Martijn J."/>
            <person name="Lind A.E."/>
            <person name="van Eijk R."/>
            <person name="Schleper C."/>
            <person name="Guy L."/>
            <person name="Ettema T.J."/>
        </authorList>
    </citation>
    <scope>NUCLEOTIDE SEQUENCE</scope>
</reference>
<dbReference type="EMBL" id="LAZR01000440">
    <property type="protein sequence ID" value="KKN68778.1"/>
    <property type="molecule type" value="Genomic_DNA"/>
</dbReference>
<dbReference type="AlphaFoldDB" id="A0A0F9VST1"/>
<proteinExistence type="predicted"/>
<gene>
    <name evidence="1" type="ORF">LCGC14_0447980</name>
</gene>
<accession>A0A0F9VST1</accession>
<organism evidence="1">
    <name type="scientific">marine sediment metagenome</name>
    <dbReference type="NCBI Taxonomy" id="412755"/>
    <lineage>
        <taxon>unclassified sequences</taxon>
        <taxon>metagenomes</taxon>
        <taxon>ecological metagenomes</taxon>
    </lineage>
</organism>
<comment type="caution">
    <text evidence="1">The sequence shown here is derived from an EMBL/GenBank/DDBJ whole genome shotgun (WGS) entry which is preliminary data.</text>
</comment>